<name>A0ABM7QJL1_9GAMM</name>
<evidence type="ECO:0000313" key="3">
    <source>
        <dbReference type="Proteomes" id="UP000680679"/>
    </source>
</evidence>
<dbReference type="Gene3D" id="3.40.50.10890">
    <property type="match status" value="1"/>
</dbReference>
<evidence type="ECO:0000313" key="2">
    <source>
        <dbReference type="EMBL" id="BCU05934.1"/>
    </source>
</evidence>
<feature type="domain" description="Beta-Casp" evidence="1">
    <location>
        <begin position="1"/>
        <end position="37"/>
    </location>
</feature>
<dbReference type="InterPro" id="IPR022712">
    <property type="entry name" value="Beta_Casp"/>
</dbReference>
<gene>
    <name evidence="2" type="ORF">Atep_06110</name>
</gene>
<organism evidence="2 3">
    <name type="scientific">Allochromatium tepidum</name>
    <dbReference type="NCBI Taxonomy" id="553982"/>
    <lineage>
        <taxon>Bacteria</taxon>
        <taxon>Pseudomonadati</taxon>
        <taxon>Pseudomonadota</taxon>
        <taxon>Gammaproteobacteria</taxon>
        <taxon>Chromatiales</taxon>
        <taxon>Chromatiaceae</taxon>
        <taxon>Allochromatium</taxon>
    </lineage>
</organism>
<sequence>MCAGGRIIDYLKAMLGDPRHDILFVGYQAAGTPGWAIRRYGPRGGYVDLDGTRFDIRAAVHTLGG</sequence>
<dbReference type="Proteomes" id="UP000680679">
    <property type="component" value="Chromosome"/>
</dbReference>
<protein>
    <recommendedName>
        <fullName evidence="1">Beta-Casp domain-containing protein</fullName>
    </recommendedName>
</protein>
<evidence type="ECO:0000259" key="1">
    <source>
        <dbReference type="Pfam" id="PF10996"/>
    </source>
</evidence>
<dbReference type="EMBL" id="AP024563">
    <property type="protein sequence ID" value="BCU05934.1"/>
    <property type="molecule type" value="Genomic_DNA"/>
</dbReference>
<accession>A0ABM7QJL1</accession>
<keyword evidence="3" id="KW-1185">Reference proteome</keyword>
<dbReference type="InterPro" id="IPR036866">
    <property type="entry name" value="RibonucZ/Hydroxyglut_hydro"/>
</dbReference>
<dbReference type="Pfam" id="PF10996">
    <property type="entry name" value="Beta-Casp"/>
    <property type="match status" value="1"/>
</dbReference>
<proteinExistence type="predicted"/>
<dbReference type="SUPFAM" id="SSF56281">
    <property type="entry name" value="Metallo-hydrolase/oxidoreductase"/>
    <property type="match status" value="1"/>
</dbReference>
<reference evidence="2 3" key="1">
    <citation type="submission" date="2021-04" db="EMBL/GenBank/DDBJ databases">
        <title>Complete genome sequencing of Allochromatium tepidum strain NZ.</title>
        <authorList>
            <person name="Tsukatani Y."/>
            <person name="Mori H."/>
        </authorList>
    </citation>
    <scope>NUCLEOTIDE SEQUENCE [LARGE SCALE GENOMIC DNA]</scope>
    <source>
        <strain evidence="2 3">NZ</strain>
    </source>
</reference>